<dbReference type="KEGG" id="aer:AERYTH_09120"/>
<feature type="compositionally biased region" description="Pro residues" evidence="2">
    <location>
        <begin position="364"/>
        <end position="408"/>
    </location>
</feature>
<evidence type="ECO:0000313" key="4">
    <source>
        <dbReference type="EMBL" id="ALX04847.1"/>
    </source>
</evidence>
<dbReference type="OrthoDB" id="9809583at2"/>
<dbReference type="RefSeq" id="WP_067857538.1">
    <property type="nucleotide sequence ID" value="NZ_CP011502.1"/>
</dbReference>
<accession>A0A0U4C1K1</accession>
<evidence type="ECO:0000259" key="3">
    <source>
        <dbReference type="PROSITE" id="PS51762"/>
    </source>
</evidence>
<dbReference type="STRING" id="2041.AERYTH_09120"/>
<dbReference type="PANTHER" id="PTHR10963:SF55">
    <property type="entry name" value="GLYCOSIDE HYDROLASE FAMILY 16 PROTEIN"/>
    <property type="match status" value="1"/>
</dbReference>
<dbReference type="CDD" id="cd08023">
    <property type="entry name" value="GH16_laminarinase_like"/>
    <property type="match status" value="1"/>
</dbReference>
<dbReference type="Pfam" id="PF00722">
    <property type="entry name" value="Glyco_hydro_16"/>
    <property type="match status" value="1"/>
</dbReference>
<dbReference type="InterPro" id="IPR050546">
    <property type="entry name" value="Glycosyl_Hydrlase_16"/>
</dbReference>
<gene>
    <name evidence="4" type="ORF">AERYTH_09120</name>
</gene>
<dbReference type="SUPFAM" id="SSF49899">
    <property type="entry name" value="Concanavalin A-like lectins/glucanases"/>
    <property type="match status" value="1"/>
</dbReference>
<dbReference type="Proteomes" id="UP000067689">
    <property type="component" value="Chromosome"/>
</dbReference>
<dbReference type="PROSITE" id="PS51762">
    <property type="entry name" value="GH16_2"/>
    <property type="match status" value="1"/>
</dbReference>
<keyword evidence="5" id="KW-1185">Reference proteome</keyword>
<protein>
    <recommendedName>
        <fullName evidence="3">GH16 domain-containing protein</fullName>
    </recommendedName>
</protein>
<feature type="compositionally biased region" description="Low complexity" evidence="2">
    <location>
        <begin position="49"/>
        <end position="61"/>
    </location>
</feature>
<evidence type="ECO:0000313" key="5">
    <source>
        <dbReference type="Proteomes" id="UP000067689"/>
    </source>
</evidence>
<dbReference type="Gene3D" id="2.60.120.200">
    <property type="match status" value="1"/>
</dbReference>
<feature type="region of interest" description="Disordered" evidence="2">
    <location>
        <begin position="355"/>
        <end position="436"/>
    </location>
</feature>
<reference evidence="4 5" key="1">
    <citation type="journal article" date="1991" name="Int. J. Syst. Bacteriol.">
        <title>Description of the erythromycin-producing bacterium Arthrobacter sp. strain NRRL B-3381 as Aeromicrobium erythreum gen. nov., sp. nov.</title>
        <authorList>
            <person name="Miller E.S."/>
            <person name="Woese C.R."/>
            <person name="Brenner S."/>
        </authorList>
    </citation>
    <scope>NUCLEOTIDE SEQUENCE [LARGE SCALE GENOMIC DNA]</scope>
    <source>
        <strain evidence="4 5">AR18</strain>
    </source>
</reference>
<dbReference type="EMBL" id="CP011502">
    <property type="protein sequence ID" value="ALX04847.1"/>
    <property type="molecule type" value="Genomic_DNA"/>
</dbReference>
<comment type="similarity">
    <text evidence="1">Belongs to the glycosyl hydrolase 16 family.</text>
</comment>
<feature type="domain" description="GH16" evidence="3">
    <location>
        <begin position="395"/>
        <end position="675"/>
    </location>
</feature>
<sequence>MGERTIAPGGWVPRIGIHLLSGVLVVGAMAAPASAALAGAPARSLDPGPATATTASATTSPTTAQVLRNHDFAAGRASWHPGDRARLAVQQRSSRRALVVKNHSRRTRDVAAQSSSSLLAFPAGTRVTVTAPMASGLRGGRLALRVTERRPSGATRIVTGRAVPGSWRYRTVSTTLTIAHEGSRIAVRPVHTRTRGHARFFVRPVRVRAVLPPGRAGEWVPNSTCRSGALGWTTSPNALLSGVDAPERVCQLRASGSGNLTATSRRSGDRLEAGSLVHVASQVSTVGGARPVRLTLQEVATDGSVVQSFSGSRDAVTDWAWLGAQLRTERSGSRIRVVYRGDGLARGAALRFRGADVTVTSPSTPAPQPTPSEPTPTQPTPTDPGPTPEPTTPTPTASPTPTPEPTPPGSTTRTCDDLNSPQRRTLSFADEFDGTGLDTTKWRVRDRTHLSFDAAYVTKDAVDVSDGTLTIEGRRRSTPASVSSGVRERWYDTGYLDTVGKFSQKYGRWEMRAKLPTSRAMTRGVWPAFWLRGDRTNGEIDVMEAYGGESTQRWNPAGSYTTTLWEDTNLGKQRGEWYSWAHQNWATRTPGVYEGFHTYGFNWTPDCMQFTYDDQVLSTIPIEQVPWARTAFDSPFNIRLNMQVGSSYWGMPDQQHTKDAFDYVVDSVRVYRVNP</sequence>
<name>A0A0U4C1K1_9ACTN</name>
<dbReference type="GO" id="GO:0004553">
    <property type="term" value="F:hydrolase activity, hydrolyzing O-glycosyl compounds"/>
    <property type="evidence" value="ECO:0007669"/>
    <property type="project" value="InterPro"/>
</dbReference>
<feature type="region of interest" description="Disordered" evidence="2">
    <location>
        <begin position="40"/>
        <end position="61"/>
    </location>
</feature>
<dbReference type="AlphaFoldDB" id="A0A0U4C1K1"/>
<dbReference type="GO" id="GO:0005975">
    <property type="term" value="P:carbohydrate metabolic process"/>
    <property type="evidence" value="ECO:0007669"/>
    <property type="project" value="InterPro"/>
</dbReference>
<dbReference type="InterPro" id="IPR013320">
    <property type="entry name" value="ConA-like_dom_sf"/>
</dbReference>
<organism evidence="4 5">
    <name type="scientific">Aeromicrobium erythreum</name>
    <dbReference type="NCBI Taxonomy" id="2041"/>
    <lineage>
        <taxon>Bacteria</taxon>
        <taxon>Bacillati</taxon>
        <taxon>Actinomycetota</taxon>
        <taxon>Actinomycetes</taxon>
        <taxon>Propionibacteriales</taxon>
        <taxon>Nocardioidaceae</taxon>
        <taxon>Aeromicrobium</taxon>
    </lineage>
</organism>
<dbReference type="PATRIC" id="fig|2041.4.peg.1907"/>
<evidence type="ECO:0000256" key="2">
    <source>
        <dbReference type="SAM" id="MobiDB-lite"/>
    </source>
</evidence>
<proteinExistence type="inferred from homology"/>
<dbReference type="InterPro" id="IPR000757">
    <property type="entry name" value="Beta-glucanase-like"/>
</dbReference>
<dbReference type="PANTHER" id="PTHR10963">
    <property type="entry name" value="GLYCOSYL HYDROLASE-RELATED"/>
    <property type="match status" value="1"/>
</dbReference>
<evidence type="ECO:0000256" key="1">
    <source>
        <dbReference type="ARBA" id="ARBA00006865"/>
    </source>
</evidence>